<dbReference type="SMART" id="SM00304">
    <property type="entry name" value="HAMP"/>
    <property type="match status" value="1"/>
</dbReference>
<name>A0ABU9DHJ9_9BACL</name>
<dbReference type="InterPro" id="IPR050640">
    <property type="entry name" value="Bact_2-comp_sensor_kinase"/>
</dbReference>
<dbReference type="GO" id="GO:0016301">
    <property type="term" value="F:kinase activity"/>
    <property type="evidence" value="ECO:0007669"/>
    <property type="project" value="UniProtKB-KW"/>
</dbReference>
<evidence type="ECO:0000256" key="3">
    <source>
        <dbReference type="ARBA" id="ARBA00022553"/>
    </source>
</evidence>
<dbReference type="CDD" id="cd18773">
    <property type="entry name" value="PDC1_HK_sensor"/>
    <property type="match status" value="1"/>
</dbReference>
<evidence type="ECO:0000256" key="7">
    <source>
        <dbReference type="SAM" id="Phobius"/>
    </source>
</evidence>
<dbReference type="InterPro" id="IPR003660">
    <property type="entry name" value="HAMP_dom"/>
</dbReference>
<dbReference type="Gene3D" id="6.10.340.10">
    <property type="match status" value="1"/>
</dbReference>
<evidence type="ECO:0000259" key="8">
    <source>
        <dbReference type="PROSITE" id="PS50885"/>
    </source>
</evidence>
<evidence type="ECO:0000256" key="6">
    <source>
        <dbReference type="ARBA" id="ARBA00023136"/>
    </source>
</evidence>
<keyword evidence="7" id="KW-0812">Transmembrane</keyword>
<dbReference type="Pfam" id="PF02518">
    <property type="entry name" value="HATPase_c"/>
    <property type="match status" value="1"/>
</dbReference>
<evidence type="ECO:0000256" key="2">
    <source>
        <dbReference type="ARBA" id="ARBA00022475"/>
    </source>
</evidence>
<dbReference type="RefSeq" id="WP_341415303.1">
    <property type="nucleotide sequence ID" value="NZ_JBBPCC010000005.1"/>
</dbReference>
<sequence length="580" mass="66004">MHLFKRPNLGVQIFLLAFLSIASLILLLGYGSQQYVFRQFTMEQTRYVSHLLERTDLLLNQFMKDLQANMLVLSKDERLLSDRTDEAVKLLENYRLFWNYDVKNIYIVTPDGRMTGTSGYLWEIKGAEHVKAFLDNDRTSPSPSYWTEPYMSPVSDYTISYIVRLTGPKGENRGILVADLDIQGILAAYGDWTYTSREDLLILSAKNRPLTTNNPYVAYDVFRKEYDLIGLPPDLIEQTTAEAHKVLDTEGNPLYVTRMTSNKWGWQVMAVLKEEKLHQSVRWIRTYAFVIGLLGIPLSLIISFYLSRSITRPLKLLTRKMDKVSAGDFQTTVESSFHDEFGLLVSTFNKMVVRIKQLMEDLIRSEKAKKHYELKVLQSQIQPHFLYNTLNSISYLSRQGQTDEVDQMITSLVALLQFHLDKIEELVPLSQEIEGVRHYGYLMSVRFPDMFVLEVDIEEEALQVLVPKFSVQPLVENSIFHGILPGLSLGSIVITGEETEDAVLIRVADDGVGISVEKLSTLLEDERGRGASGYYHMGVRSIHDRLALYYGPGYGLTVLSEPGGGTVVEMRVPKGQGTFT</sequence>
<evidence type="ECO:0000313" key="10">
    <source>
        <dbReference type="Proteomes" id="UP001469365"/>
    </source>
</evidence>
<accession>A0ABU9DHJ9</accession>
<dbReference type="Gene3D" id="3.30.565.10">
    <property type="entry name" value="Histidine kinase-like ATPase, C-terminal domain"/>
    <property type="match status" value="1"/>
</dbReference>
<feature type="transmembrane region" description="Helical" evidence="7">
    <location>
        <begin position="12"/>
        <end position="30"/>
    </location>
</feature>
<feature type="domain" description="HAMP" evidence="8">
    <location>
        <begin position="308"/>
        <end position="360"/>
    </location>
</feature>
<reference evidence="9 10" key="1">
    <citation type="submission" date="2024-04" db="EMBL/GenBank/DDBJ databases">
        <title>draft genome sequnece of Paenibacillus filicis.</title>
        <authorList>
            <person name="Kim D.-U."/>
        </authorList>
    </citation>
    <scope>NUCLEOTIDE SEQUENCE [LARGE SCALE GENOMIC DNA]</scope>
    <source>
        <strain evidence="9 10">KACC14197</strain>
    </source>
</reference>
<keyword evidence="7" id="KW-1133">Transmembrane helix</keyword>
<dbReference type="PANTHER" id="PTHR34220">
    <property type="entry name" value="SENSOR HISTIDINE KINASE YPDA"/>
    <property type="match status" value="1"/>
</dbReference>
<comment type="caution">
    <text evidence="9">The sequence shown here is derived from an EMBL/GenBank/DDBJ whole genome shotgun (WGS) entry which is preliminary data.</text>
</comment>
<dbReference type="InterPro" id="IPR036890">
    <property type="entry name" value="HATPase_C_sf"/>
</dbReference>
<dbReference type="SUPFAM" id="SSF55874">
    <property type="entry name" value="ATPase domain of HSP90 chaperone/DNA topoisomerase II/histidine kinase"/>
    <property type="match status" value="1"/>
</dbReference>
<evidence type="ECO:0000256" key="1">
    <source>
        <dbReference type="ARBA" id="ARBA00004651"/>
    </source>
</evidence>
<dbReference type="Proteomes" id="UP001469365">
    <property type="component" value="Unassembled WGS sequence"/>
</dbReference>
<keyword evidence="6 7" id="KW-0472">Membrane</keyword>
<dbReference type="EMBL" id="JBBPCC010000005">
    <property type="protein sequence ID" value="MEK8128234.1"/>
    <property type="molecule type" value="Genomic_DNA"/>
</dbReference>
<keyword evidence="3" id="KW-0597">Phosphoprotein</keyword>
<organism evidence="9 10">
    <name type="scientific">Paenibacillus filicis</name>
    <dbReference type="NCBI Taxonomy" id="669464"/>
    <lineage>
        <taxon>Bacteria</taxon>
        <taxon>Bacillati</taxon>
        <taxon>Bacillota</taxon>
        <taxon>Bacilli</taxon>
        <taxon>Bacillales</taxon>
        <taxon>Paenibacillaceae</taxon>
        <taxon>Paenibacillus</taxon>
    </lineage>
</organism>
<protein>
    <submittedName>
        <fullName evidence="9">Histidine kinase</fullName>
    </submittedName>
</protein>
<dbReference type="SUPFAM" id="SSF158472">
    <property type="entry name" value="HAMP domain-like"/>
    <property type="match status" value="1"/>
</dbReference>
<proteinExistence type="predicted"/>
<dbReference type="PANTHER" id="PTHR34220:SF7">
    <property type="entry name" value="SENSOR HISTIDINE KINASE YPDA"/>
    <property type="match status" value="1"/>
</dbReference>
<dbReference type="CDD" id="cd06225">
    <property type="entry name" value="HAMP"/>
    <property type="match status" value="1"/>
</dbReference>
<dbReference type="InterPro" id="IPR010559">
    <property type="entry name" value="Sig_transdc_His_kin_internal"/>
</dbReference>
<evidence type="ECO:0000256" key="5">
    <source>
        <dbReference type="ARBA" id="ARBA00022777"/>
    </source>
</evidence>
<keyword evidence="5 9" id="KW-0418">Kinase</keyword>
<evidence type="ECO:0000313" key="9">
    <source>
        <dbReference type="EMBL" id="MEK8128234.1"/>
    </source>
</evidence>
<dbReference type="InterPro" id="IPR003594">
    <property type="entry name" value="HATPase_dom"/>
</dbReference>
<dbReference type="PROSITE" id="PS50885">
    <property type="entry name" value="HAMP"/>
    <property type="match status" value="1"/>
</dbReference>
<comment type="subcellular location">
    <subcellularLocation>
        <location evidence="1">Cell membrane</location>
        <topology evidence="1">Multi-pass membrane protein</topology>
    </subcellularLocation>
</comment>
<feature type="transmembrane region" description="Helical" evidence="7">
    <location>
        <begin position="286"/>
        <end position="306"/>
    </location>
</feature>
<keyword evidence="4" id="KW-0808">Transferase</keyword>
<keyword evidence="10" id="KW-1185">Reference proteome</keyword>
<evidence type="ECO:0000256" key="4">
    <source>
        <dbReference type="ARBA" id="ARBA00022679"/>
    </source>
</evidence>
<gene>
    <name evidence="9" type="ORF">WMW72_10000</name>
</gene>
<keyword evidence="2" id="KW-1003">Cell membrane</keyword>
<dbReference type="Pfam" id="PF06580">
    <property type="entry name" value="His_kinase"/>
    <property type="match status" value="1"/>
</dbReference>
<dbReference type="Pfam" id="PF00672">
    <property type="entry name" value="HAMP"/>
    <property type="match status" value="1"/>
</dbReference>